<keyword evidence="2" id="KW-1133">Transmembrane helix</keyword>
<dbReference type="EMBL" id="CAJEWN010000114">
    <property type="protein sequence ID" value="CAD2166000.1"/>
    <property type="molecule type" value="Genomic_DNA"/>
</dbReference>
<name>A0A6V7UUP1_MELEN</name>
<dbReference type="OrthoDB" id="5894449at2759"/>
<keyword evidence="1" id="KW-0175">Coiled coil</keyword>
<gene>
    <name evidence="3" type="ORF">MENT_LOCUS17526</name>
</gene>
<keyword evidence="2" id="KW-0812">Transmembrane</keyword>
<protein>
    <submittedName>
        <fullName evidence="3">Uncharacterized protein</fullName>
    </submittedName>
</protein>
<reference evidence="3 4" key="1">
    <citation type="submission" date="2020-08" db="EMBL/GenBank/DDBJ databases">
        <authorList>
            <person name="Koutsovoulos G."/>
            <person name="Danchin GJ E."/>
        </authorList>
    </citation>
    <scope>NUCLEOTIDE SEQUENCE [LARGE SCALE GENOMIC DNA]</scope>
</reference>
<organism evidence="3 4">
    <name type="scientific">Meloidogyne enterolobii</name>
    <name type="common">Root-knot nematode worm</name>
    <name type="synonym">Meloidogyne mayaguensis</name>
    <dbReference type="NCBI Taxonomy" id="390850"/>
    <lineage>
        <taxon>Eukaryota</taxon>
        <taxon>Metazoa</taxon>
        <taxon>Ecdysozoa</taxon>
        <taxon>Nematoda</taxon>
        <taxon>Chromadorea</taxon>
        <taxon>Rhabditida</taxon>
        <taxon>Tylenchina</taxon>
        <taxon>Tylenchomorpha</taxon>
        <taxon>Tylenchoidea</taxon>
        <taxon>Meloidogynidae</taxon>
        <taxon>Meloidogyninae</taxon>
        <taxon>Meloidogyne</taxon>
    </lineage>
</organism>
<comment type="caution">
    <text evidence="3">The sequence shown here is derived from an EMBL/GenBank/DDBJ whole genome shotgun (WGS) entry which is preliminary data.</text>
</comment>
<evidence type="ECO:0000256" key="1">
    <source>
        <dbReference type="SAM" id="Coils"/>
    </source>
</evidence>
<feature type="coiled-coil region" evidence="1">
    <location>
        <begin position="134"/>
        <end position="161"/>
    </location>
</feature>
<proteinExistence type="predicted"/>
<evidence type="ECO:0000313" key="3">
    <source>
        <dbReference type="EMBL" id="CAD2166000.1"/>
    </source>
</evidence>
<dbReference type="AlphaFoldDB" id="A0A6V7UUP1"/>
<evidence type="ECO:0000256" key="2">
    <source>
        <dbReference type="SAM" id="Phobius"/>
    </source>
</evidence>
<sequence>MQLDIILSFILIILFPKYLQISGMFTPHNRSRLSRTSSSIVTAISKSPQQIKALVTDLNRGCRSGSAMVVKEADEVWNRSEYTISYTELVRDLGEFGKDPYTKKLDDYYNFLHALKRNLTEQLLPKKDGVVEVLKKMVEDYKKDEGRLSEMERNINDIKIQIEKDFYYVMENDEFMISKEEKENIEDLISDYIHERTVYREEAEPLSSKYDKAFKKWLKEKRRLLVEVQKCYLDNDTIHELGQIDSLRKNYEDKIIQAKKLIGRCVESNEGRITSSLENDSTEERNLWERIATQMGKLSNEVYLNLAKNIPTRKIRKNLRGCAYADYKWRDIIEFKKSVEKMRNEAEEVSQDANRVISGYSRMLSLLEMFKLKKDDTTLRLSYGDDGASSSEIKAEKG</sequence>
<accession>A0A6V7UUP1</accession>
<evidence type="ECO:0000313" key="4">
    <source>
        <dbReference type="Proteomes" id="UP000580250"/>
    </source>
</evidence>
<feature type="transmembrane region" description="Helical" evidence="2">
    <location>
        <begin position="6"/>
        <end position="25"/>
    </location>
</feature>
<dbReference type="Proteomes" id="UP000580250">
    <property type="component" value="Unassembled WGS sequence"/>
</dbReference>
<keyword evidence="2" id="KW-0472">Membrane</keyword>